<evidence type="ECO:0000313" key="1">
    <source>
        <dbReference type="EMBL" id="RCJ26013.1"/>
    </source>
</evidence>
<dbReference type="Proteomes" id="UP000252107">
    <property type="component" value="Unassembled WGS sequence"/>
</dbReference>
<gene>
    <name evidence="1" type="ORF">A6770_26980</name>
</gene>
<dbReference type="AlphaFoldDB" id="A0A367QRV2"/>
<proteinExistence type="predicted"/>
<protein>
    <submittedName>
        <fullName evidence="1">Uncharacterized protein</fullName>
    </submittedName>
</protein>
<comment type="caution">
    <text evidence="1">The sequence shown here is derived from an EMBL/GenBank/DDBJ whole genome shotgun (WGS) entry which is preliminary data.</text>
</comment>
<evidence type="ECO:0000313" key="2">
    <source>
        <dbReference type="Proteomes" id="UP000252107"/>
    </source>
</evidence>
<reference evidence="1" key="1">
    <citation type="submission" date="2016-04" db="EMBL/GenBank/DDBJ databases">
        <authorList>
            <person name="Tabuchi Yagui T.R."/>
        </authorList>
    </citation>
    <scope>NUCLEOTIDE SEQUENCE [LARGE SCALE GENOMIC DNA]</scope>
    <source>
        <strain evidence="1">NIES-26</strain>
    </source>
</reference>
<organism evidence="1 2">
    <name type="scientific">Nostoc minutum NIES-26</name>
    <dbReference type="NCBI Taxonomy" id="1844469"/>
    <lineage>
        <taxon>Bacteria</taxon>
        <taxon>Bacillati</taxon>
        <taxon>Cyanobacteriota</taxon>
        <taxon>Cyanophyceae</taxon>
        <taxon>Nostocales</taxon>
        <taxon>Nostocaceae</taxon>
        <taxon>Nostoc</taxon>
    </lineage>
</organism>
<accession>A0A367QRV2</accession>
<sequence length="79" mass="9443">MRLLRSHNDRGHYPIEPIAVELGIWQGRYQNLELPWLLWWDDRGNLLQTGWERSQLVEARVKRLANKLRELGLNPDELV</sequence>
<keyword evidence="2" id="KW-1185">Reference proteome</keyword>
<dbReference type="EMBL" id="LXQD01000311">
    <property type="protein sequence ID" value="RCJ26013.1"/>
    <property type="molecule type" value="Genomic_DNA"/>
</dbReference>
<name>A0A367QRV2_9NOSO</name>